<dbReference type="GO" id="GO:0003676">
    <property type="term" value="F:nucleic acid binding"/>
    <property type="evidence" value="ECO:0007669"/>
    <property type="project" value="InterPro"/>
</dbReference>
<dbReference type="InterPro" id="IPR036397">
    <property type="entry name" value="RNaseH_sf"/>
</dbReference>
<proteinExistence type="predicted"/>
<dbReference type="Gene3D" id="3.30.420.10">
    <property type="entry name" value="Ribonuclease H-like superfamily/Ribonuclease H"/>
    <property type="match status" value="1"/>
</dbReference>
<accession>A0A9P6N7Y3</accession>
<dbReference type="AlphaFoldDB" id="A0A9P6N7Y3"/>
<protein>
    <recommendedName>
        <fullName evidence="3">RNase H type-1 domain-containing protein</fullName>
    </recommendedName>
</protein>
<name>A0A9P6N7Y3_9BASI</name>
<evidence type="ECO:0008006" key="3">
    <source>
        <dbReference type="Google" id="ProtNLM"/>
    </source>
</evidence>
<dbReference type="SUPFAM" id="SSF53098">
    <property type="entry name" value="Ribonuclease H-like"/>
    <property type="match status" value="1"/>
</dbReference>
<evidence type="ECO:0000313" key="1">
    <source>
        <dbReference type="EMBL" id="KAG0139339.1"/>
    </source>
</evidence>
<organism evidence="1 2">
    <name type="scientific">Cronartium quercuum f. sp. fusiforme G11</name>
    <dbReference type="NCBI Taxonomy" id="708437"/>
    <lineage>
        <taxon>Eukaryota</taxon>
        <taxon>Fungi</taxon>
        <taxon>Dikarya</taxon>
        <taxon>Basidiomycota</taxon>
        <taxon>Pucciniomycotina</taxon>
        <taxon>Pucciniomycetes</taxon>
        <taxon>Pucciniales</taxon>
        <taxon>Coleosporiaceae</taxon>
        <taxon>Cronartium</taxon>
    </lineage>
</organism>
<sequence>MDMTLILVSQTTPACMKESKMRLFGNTITRGSRIYDPGFKCSEGPADSFFVHPKPSNYTILTRSKSAKLSLEPPTYKIILWRLRRARINQRCNLSPSGFQDLPPEFRIKFFWTPGHKSIDLNEQADKAAREAAEEQDDPLILNSSLGSLLQRIRAHFHIRHFRFDTGRPQFKTSLKKIADTLAFLEKGNATVIFQLRSNHNALNANLHRLNLSDTDLCPTCKVPETTTHFLLYCKRYNVQRRDVQKQAKKAEIKTNLYSVNILSDSPIILPLLSNYVLHAKRFAFFVSYRSTKE</sequence>
<dbReference type="EMBL" id="MU167624">
    <property type="protein sequence ID" value="KAG0139339.1"/>
    <property type="molecule type" value="Genomic_DNA"/>
</dbReference>
<gene>
    <name evidence="1" type="ORF">CROQUDRAFT_101707</name>
</gene>
<keyword evidence="2" id="KW-1185">Reference proteome</keyword>
<evidence type="ECO:0000313" key="2">
    <source>
        <dbReference type="Proteomes" id="UP000886653"/>
    </source>
</evidence>
<reference evidence="1" key="1">
    <citation type="submission" date="2013-11" db="EMBL/GenBank/DDBJ databases">
        <title>Genome sequence of the fusiform rust pathogen reveals effectors for host alternation and coevolution with pine.</title>
        <authorList>
            <consortium name="DOE Joint Genome Institute"/>
            <person name="Smith K."/>
            <person name="Pendleton A."/>
            <person name="Kubisiak T."/>
            <person name="Anderson C."/>
            <person name="Salamov A."/>
            <person name="Aerts A."/>
            <person name="Riley R."/>
            <person name="Clum A."/>
            <person name="Lindquist E."/>
            <person name="Ence D."/>
            <person name="Campbell M."/>
            <person name="Kronenberg Z."/>
            <person name="Feau N."/>
            <person name="Dhillon B."/>
            <person name="Hamelin R."/>
            <person name="Burleigh J."/>
            <person name="Smith J."/>
            <person name="Yandell M."/>
            <person name="Nelson C."/>
            <person name="Grigoriev I."/>
            <person name="Davis J."/>
        </authorList>
    </citation>
    <scope>NUCLEOTIDE SEQUENCE</scope>
    <source>
        <strain evidence="1">G11</strain>
    </source>
</reference>
<dbReference type="InterPro" id="IPR012337">
    <property type="entry name" value="RNaseH-like_sf"/>
</dbReference>
<comment type="caution">
    <text evidence="1">The sequence shown here is derived from an EMBL/GenBank/DDBJ whole genome shotgun (WGS) entry which is preliminary data.</text>
</comment>
<dbReference type="Proteomes" id="UP000886653">
    <property type="component" value="Unassembled WGS sequence"/>
</dbReference>